<dbReference type="Proteomes" id="UP000036681">
    <property type="component" value="Unplaced"/>
</dbReference>
<dbReference type="WBParaSite" id="ALUE_0001075201-mRNA-1">
    <property type="protein sequence ID" value="ALUE_0001075201-mRNA-1"/>
    <property type="gene ID" value="ALUE_0001075201"/>
</dbReference>
<sequence>MLPTPCFPLFSSHQSKAKRQHIQQHPGIEIANSKYRSRTYSIFGSSAFSSLKDGRSRGERVKRVQGGRRAVVCCGICSSLLYEEK</sequence>
<dbReference type="AlphaFoldDB" id="A0A0M3I2L1"/>
<reference evidence="2" key="1">
    <citation type="submission" date="2017-02" db="UniProtKB">
        <authorList>
            <consortium name="WormBaseParasite"/>
        </authorList>
    </citation>
    <scope>IDENTIFICATION</scope>
</reference>
<evidence type="ECO:0000313" key="1">
    <source>
        <dbReference type="Proteomes" id="UP000036681"/>
    </source>
</evidence>
<protein>
    <submittedName>
        <fullName evidence="2">C2H2-type domain-containing protein</fullName>
    </submittedName>
</protein>
<evidence type="ECO:0000313" key="2">
    <source>
        <dbReference type="WBParaSite" id="ALUE_0001075201-mRNA-1"/>
    </source>
</evidence>
<name>A0A0M3I2L1_ASCLU</name>
<keyword evidence="1" id="KW-1185">Reference proteome</keyword>
<organism evidence="1 2">
    <name type="scientific">Ascaris lumbricoides</name>
    <name type="common">Giant roundworm</name>
    <dbReference type="NCBI Taxonomy" id="6252"/>
    <lineage>
        <taxon>Eukaryota</taxon>
        <taxon>Metazoa</taxon>
        <taxon>Ecdysozoa</taxon>
        <taxon>Nematoda</taxon>
        <taxon>Chromadorea</taxon>
        <taxon>Rhabditida</taxon>
        <taxon>Spirurina</taxon>
        <taxon>Ascaridomorpha</taxon>
        <taxon>Ascaridoidea</taxon>
        <taxon>Ascarididae</taxon>
        <taxon>Ascaris</taxon>
    </lineage>
</organism>
<proteinExistence type="predicted"/>
<accession>A0A0M3I2L1</accession>